<keyword evidence="2" id="KW-1185">Reference proteome</keyword>
<dbReference type="Proteomes" id="UP000265520">
    <property type="component" value="Unassembled WGS sequence"/>
</dbReference>
<name>A0A392SE40_9FABA</name>
<dbReference type="EMBL" id="LXQA010360919">
    <property type="protein sequence ID" value="MCI46677.1"/>
    <property type="molecule type" value="Genomic_DNA"/>
</dbReference>
<evidence type="ECO:0000313" key="2">
    <source>
        <dbReference type="Proteomes" id="UP000265520"/>
    </source>
</evidence>
<accession>A0A392SE40</accession>
<feature type="non-terminal residue" evidence="1">
    <location>
        <position position="52"/>
    </location>
</feature>
<proteinExistence type="predicted"/>
<dbReference type="AlphaFoldDB" id="A0A392SE40"/>
<organism evidence="1 2">
    <name type="scientific">Trifolium medium</name>
    <dbReference type="NCBI Taxonomy" id="97028"/>
    <lineage>
        <taxon>Eukaryota</taxon>
        <taxon>Viridiplantae</taxon>
        <taxon>Streptophyta</taxon>
        <taxon>Embryophyta</taxon>
        <taxon>Tracheophyta</taxon>
        <taxon>Spermatophyta</taxon>
        <taxon>Magnoliopsida</taxon>
        <taxon>eudicotyledons</taxon>
        <taxon>Gunneridae</taxon>
        <taxon>Pentapetalae</taxon>
        <taxon>rosids</taxon>
        <taxon>fabids</taxon>
        <taxon>Fabales</taxon>
        <taxon>Fabaceae</taxon>
        <taxon>Papilionoideae</taxon>
        <taxon>50 kb inversion clade</taxon>
        <taxon>NPAAA clade</taxon>
        <taxon>Hologalegina</taxon>
        <taxon>IRL clade</taxon>
        <taxon>Trifolieae</taxon>
        <taxon>Trifolium</taxon>
    </lineage>
</organism>
<reference evidence="1 2" key="1">
    <citation type="journal article" date="2018" name="Front. Plant Sci.">
        <title>Red Clover (Trifolium pratense) and Zigzag Clover (T. medium) - A Picture of Genomic Similarities and Differences.</title>
        <authorList>
            <person name="Dluhosova J."/>
            <person name="Istvanek J."/>
            <person name="Nedelnik J."/>
            <person name="Repkova J."/>
        </authorList>
    </citation>
    <scope>NUCLEOTIDE SEQUENCE [LARGE SCALE GENOMIC DNA]</scope>
    <source>
        <strain evidence="2">cv. 10/8</strain>
        <tissue evidence="1">Leaf</tissue>
    </source>
</reference>
<evidence type="ECO:0000313" key="1">
    <source>
        <dbReference type="EMBL" id="MCI46677.1"/>
    </source>
</evidence>
<comment type="caution">
    <text evidence="1">The sequence shown here is derived from an EMBL/GenBank/DDBJ whole genome shotgun (WGS) entry which is preliminary data.</text>
</comment>
<protein>
    <submittedName>
        <fullName evidence="1">Uncharacterized protein</fullName>
    </submittedName>
</protein>
<sequence>MGLGGVSGCDKFALIHGLNDNVILVPRTGELYSFPKGRYKLWGREPRRNLHR</sequence>